<dbReference type="Proteomes" id="UP001148629">
    <property type="component" value="Unassembled WGS sequence"/>
</dbReference>
<name>A0ACC1SMV2_9HYPO</name>
<dbReference type="EMBL" id="JANRMS010000267">
    <property type="protein sequence ID" value="KAJ3542959.1"/>
    <property type="molecule type" value="Genomic_DNA"/>
</dbReference>
<accession>A0ACC1SMV2</accession>
<proteinExistence type="predicted"/>
<reference evidence="1" key="1">
    <citation type="submission" date="2022-08" db="EMBL/GenBank/DDBJ databases">
        <title>Genome Sequence of Fusarium decemcellulare.</title>
        <authorList>
            <person name="Buettner E."/>
        </authorList>
    </citation>
    <scope>NUCLEOTIDE SEQUENCE</scope>
    <source>
        <strain evidence="1">Babe19</strain>
    </source>
</reference>
<keyword evidence="2" id="KW-1185">Reference proteome</keyword>
<protein>
    <submittedName>
        <fullName evidence="1">Uncharacterized protein</fullName>
    </submittedName>
</protein>
<sequence>MKLSHLSVAVTAAFAALPNAAGRLRAVGPVALTDSRNYVSPMVFKEECYPRPNMPFNEECYHEWACREGGGGGREALRDVHECFNKVFGKGKLHMAKNQCYKAESNNHSLAICNWSDADRDEVIGGREELLWRDPSDGQDCATFFKEPGIEIPVVHYYFAKENRKVTTEGVDTRRC</sequence>
<comment type="caution">
    <text evidence="1">The sequence shown here is derived from an EMBL/GenBank/DDBJ whole genome shotgun (WGS) entry which is preliminary data.</text>
</comment>
<evidence type="ECO:0000313" key="1">
    <source>
        <dbReference type="EMBL" id="KAJ3542959.1"/>
    </source>
</evidence>
<evidence type="ECO:0000313" key="2">
    <source>
        <dbReference type="Proteomes" id="UP001148629"/>
    </source>
</evidence>
<organism evidence="1 2">
    <name type="scientific">Fusarium decemcellulare</name>
    <dbReference type="NCBI Taxonomy" id="57161"/>
    <lineage>
        <taxon>Eukaryota</taxon>
        <taxon>Fungi</taxon>
        <taxon>Dikarya</taxon>
        <taxon>Ascomycota</taxon>
        <taxon>Pezizomycotina</taxon>
        <taxon>Sordariomycetes</taxon>
        <taxon>Hypocreomycetidae</taxon>
        <taxon>Hypocreales</taxon>
        <taxon>Nectriaceae</taxon>
        <taxon>Fusarium</taxon>
        <taxon>Fusarium decemcellulare species complex</taxon>
    </lineage>
</organism>
<gene>
    <name evidence="1" type="ORF">NM208_g3818</name>
</gene>